<evidence type="ECO:0000313" key="1">
    <source>
        <dbReference type="EMBL" id="JAI04738.1"/>
    </source>
</evidence>
<reference evidence="1" key="1">
    <citation type="submission" date="2014-11" db="EMBL/GenBank/DDBJ databases">
        <authorList>
            <person name="Amaro Gonzalez C."/>
        </authorList>
    </citation>
    <scope>NUCLEOTIDE SEQUENCE</scope>
</reference>
<sequence length="37" mass="4257">MPCNSRCHLKCSLITNCTVIVQLILDQRIKLLSLRTE</sequence>
<dbReference type="EMBL" id="GBXM01003840">
    <property type="protein sequence ID" value="JAI04738.1"/>
    <property type="molecule type" value="Transcribed_RNA"/>
</dbReference>
<proteinExistence type="predicted"/>
<accession>A0A0E9XPT9</accession>
<reference evidence="1" key="2">
    <citation type="journal article" date="2015" name="Fish Shellfish Immunol.">
        <title>Early steps in the European eel (Anguilla anguilla)-Vibrio vulnificus interaction in the gills: Role of the RtxA13 toxin.</title>
        <authorList>
            <person name="Callol A."/>
            <person name="Pajuelo D."/>
            <person name="Ebbesson L."/>
            <person name="Teles M."/>
            <person name="MacKenzie S."/>
            <person name="Amaro C."/>
        </authorList>
    </citation>
    <scope>NUCLEOTIDE SEQUENCE</scope>
</reference>
<protein>
    <submittedName>
        <fullName evidence="1">Uncharacterized protein</fullName>
    </submittedName>
</protein>
<name>A0A0E9XPT9_ANGAN</name>
<organism evidence="1">
    <name type="scientific">Anguilla anguilla</name>
    <name type="common">European freshwater eel</name>
    <name type="synonym">Muraena anguilla</name>
    <dbReference type="NCBI Taxonomy" id="7936"/>
    <lineage>
        <taxon>Eukaryota</taxon>
        <taxon>Metazoa</taxon>
        <taxon>Chordata</taxon>
        <taxon>Craniata</taxon>
        <taxon>Vertebrata</taxon>
        <taxon>Euteleostomi</taxon>
        <taxon>Actinopterygii</taxon>
        <taxon>Neopterygii</taxon>
        <taxon>Teleostei</taxon>
        <taxon>Anguilliformes</taxon>
        <taxon>Anguillidae</taxon>
        <taxon>Anguilla</taxon>
    </lineage>
</organism>
<dbReference type="AlphaFoldDB" id="A0A0E9XPT9"/>